<evidence type="ECO:0000313" key="4">
    <source>
        <dbReference type="Proteomes" id="UP000076586"/>
    </source>
</evidence>
<keyword evidence="4" id="KW-1185">Reference proteome</keyword>
<dbReference type="SUPFAM" id="SSF56925">
    <property type="entry name" value="OMPA-like"/>
    <property type="match status" value="1"/>
</dbReference>
<organism evidence="3 4">
    <name type="scientific">Paludibacter jiangxiensis</name>
    <dbReference type="NCBI Taxonomy" id="681398"/>
    <lineage>
        <taxon>Bacteria</taxon>
        <taxon>Pseudomonadati</taxon>
        <taxon>Bacteroidota</taxon>
        <taxon>Bacteroidia</taxon>
        <taxon>Bacteroidales</taxon>
        <taxon>Paludibacteraceae</taxon>
        <taxon>Paludibacter</taxon>
    </lineage>
</organism>
<comment type="caution">
    <text evidence="3">The sequence shown here is derived from an EMBL/GenBank/DDBJ whole genome shotgun (WGS) entry which is preliminary data.</text>
</comment>
<dbReference type="EMBL" id="BDCR01000003">
    <property type="protein sequence ID" value="GAT62797.1"/>
    <property type="molecule type" value="Genomic_DNA"/>
</dbReference>
<feature type="signal peptide" evidence="1">
    <location>
        <begin position="1"/>
        <end position="20"/>
    </location>
</feature>
<dbReference type="OrthoDB" id="654178at2"/>
<feature type="domain" description="DUF6089" evidence="2">
    <location>
        <begin position="26"/>
        <end position="224"/>
    </location>
</feature>
<proteinExistence type="predicted"/>
<feature type="chain" id="PRO_5007824617" description="DUF6089 domain-containing protein" evidence="1">
    <location>
        <begin position="21"/>
        <end position="232"/>
    </location>
</feature>
<protein>
    <recommendedName>
        <fullName evidence="2">DUF6089 domain-containing protein</fullName>
    </recommendedName>
</protein>
<evidence type="ECO:0000256" key="1">
    <source>
        <dbReference type="SAM" id="SignalP"/>
    </source>
</evidence>
<dbReference type="Gene3D" id="2.40.160.20">
    <property type="match status" value="1"/>
</dbReference>
<keyword evidence="1" id="KW-0732">Signal</keyword>
<evidence type="ECO:0000313" key="3">
    <source>
        <dbReference type="EMBL" id="GAT62797.1"/>
    </source>
</evidence>
<dbReference type="RefSeq" id="WP_068703429.1">
    <property type="nucleotide sequence ID" value="NZ_BDCR01000003.1"/>
</dbReference>
<accession>A0A161LEN4</accession>
<evidence type="ECO:0000259" key="2">
    <source>
        <dbReference type="Pfam" id="PF19573"/>
    </source>
</evidence>
<dbReference type="Pfam" id="PF19573">
    <property type="entry name" value="DUF6089"/>
    <property type="match status" value="1"/>
</dbReference>
<dbReference type="Proteomes" id="UP000076586">
    <property type="component" value="Unassembled WGS sequence"/>
</dbReference>
<reference evidence="4" key="2">
    <citation type="journal article" date="2017" name="Genome Announc.">
        <title>Draft genome sequence of Paludibacter jiangxiensis NM7(T), a propionate-producing fermentative bacterium.</title>
        <authorList>
            <person name="Qiu Y.-L."/>
            <person name="Tourlousse D.M."/>
            <person name="Matsuura N."/>
            <person name="Ohashi A."/>
            <person name="Sekiguchi Y."/>
        </authorList>
    </citation>
    <scope>NUCLEOTIDE SEQUENCE [LARGE SCALE GENOMIC DNA]</scope>
    <source>
        <strain evidence="4">NM7</strain>
    </source>
</reference>
<sequence>MIRKLIFWMGLLGVTQLAYCQDFEHTIEIGPLAGTSFYLGDANQKLFAYNRSVIGGLVRYPLNNRLALKSALSFSGIKGYSDTYQVAFNHNYLFATIQGEFNFFPYEQSEYNIESSIVTPYILGGVGFIACSRQKKNATILSEPISPARAVVLSCGVGGKLKLSSRLDLNLEWTINKALSDRLEGVAELNNPYLLNQNMSFNNDFYSTLTIAVTFAIYTQKCECRSGFLKGY</sequence>
<name>A0A161LEN4_9BACT</name>
<dbReference type="InterPro" id="IPR045743">
    <property type="entry name" value="DUF6089"/>
</dbReference>
<dbReference type="AlphaFoldDB" id="A0A161LEN4"/>
<dbReference type="STRING" id="681398.PJIAN_3100"/>
<gene>
    <name evidence="3" type="ORF">PJIAN_3100</name>
</gene>
<reference evidence="4" key="1">
    <citation type="submission" date="2016-04" db="EMBL/GenBank/DDBJ databases">
        <title>Draft genome sequence of Paludibacter jiangxiensis strain NM7.</title>
        <authorList>
            <person name="Qiu Y."/>
            <person name="Matsuura N."/>
            <person name="Ohashi A."/>
            <person name="Tourlousse M.D."/>
            <person name="Sekiguchi Y."/>
        </authorList>
    </citation>
    <scope>NUCLEOTIDE SEQUENCE [LARGE SCALE GENOMIC DNA]</scope>
    <source>
        <strain evidence="4">NM7</strain>
    </source>
</reference>
<dbReference type="InterPro" id="IPR011250">
    <property type="entry name" value="OMP/PagP_B-barrel"/>
</dbReference>